<organism evidence="4 5">
    <name type="scientific">Adineta ricciae</name>
    <name type="common">Rotifer</name>
    <dbReference type="NCBI Taxonomy" id="249248"/>
    <lineage>
        <taxon>Eukaryota</taxon>
        <taxon>Metazoa</taxon>
        <taxon>Spiralia</taxon>
        <taxon>Gnathifera</taxon>
        <taxon>Rotifera</taxon>
        <taxon>Eurotatoria</taxon>
        <taxon>Bdelloidea</taxon>
        <taxon>Adinetida</taxon>
        <taxon>Adinetidae</taxon>
        <taxon>Adineta</taxon>
    </lineage>
</organism>
<dbReference type="NCBIfam" id="TIGR00231">
    <property type="entry name" value="small_GTP"/>
    <property type="match status" value="1"/>
</dbReference>
<dbReference type="InterPro" id="IPR020849">
    <property type="entry name" value="Small_GTPase_Ras-type"/>
</dbReference>
<dbReference type="SMART" id="SM00174">
    <property type="entry name" value="RHO"/>
    <property type="match status" value="1"/>
</dbReference>
<comment type="caution">
    <text evidence="4">The sequence shown here is derived from an EMBL/GenBank/DDBJ whole genome shotgun (WGS) entry which is preliminary data.</text>
</comment>
<dbReference type="InterPro" id="IPR001806">
    <property type="entry name" value="Small_GTPase"/>
</dbReference>
<dbReference type="PANTHER" id="PTHR24070">
    <property type="entry name" value="RAS, DI-RAS, AND RHEB FAMILY MEMBERS OF SMALL GTPASE SUPERFAMILY"/>
    <property type="match status" value="1"/>
</dbReference>
<dbReference type="PRINTS" id="PR00449">
    <property type="entry name" value="RASTRNSFRMNG"/>
</dbReference>
<dbReference type="OrthoDB" id="25818at2759"/>
<sequence>MRRHRQIALLGYPGVGKSSIAHHFVYSQFYNEYDPNIKTNLQHQCVIGGEQYDLVIVDNAGSDQYSINHSDFDNSDAYILIYAIDDRQSFEMVSKIRDKIISTSASLRIPVVLVGNKIDRKDERVVSTEEGRSLARAWNVHYIEASAMDFEAVKKMFEKCIQSMNNIDPTDNELQETSVKARPNEISSPVSSPLSSRNGFNRKSNGNTAGKDRSKPTYSCLCT</sequence>
<dbReference type="GO" id="GO:0016020">
    <property type="term" value="C:membrane"/>
    <property type="evidence" value="ECO:0007669"/>
    <property type="project" value="InterPro"/>
</dbReference>
<dbReference type="InterPro" id="IPR027417">
    <property type="entry name" value="P-loop_NTPase"/>
</dbReference>
<dbReference type="SMART" id="SM00173">
    <property type="entry name" value="RAS"/>
    <property type="match status" value="1"/>
</dbReference>
<dbReference type="SUPFAM" id="SSF52540">
    <property type="entry name" value="P-loop containing nucleoside triphosphate hydrolases"/>
    <property type="match status" value="1"/>
</dbReference>
<keyword evidence="2" id="KW-0342">GTP-binding</keyword>
<dbReference type="PROSITE" id="PS51421">
    <property type="entry name" value="RAS"/>
    <property type="match status" value="1"/>
</dbReference>
<feature type="compositionally biased region" description="Low complexity" evidence="3">
    <location>
        <begin position="187"/>
        <end position="196"/>
    </location>
</feature>
<feature type="compositionally biased region" description="Polar residues" evidence="3">
    <location>
        <begin position="197"/>
        <end position="208"/>
    </location>
</feature>
<dbReference type="Pfam" id="PF00071">
    <property type="entry name" value="Ras"/>
    <property type="match status" value="1"/>
</dbReference>
<evidence type="ECO:0000256" key="1">
    <source>
        <dbReference type="ARBA" id="ARBA00022741"/>
    </source>
</evidence>
<dbReference type="PROSITE" id="PS51419">
    <property type="entry name" value="RAB"/>
    <property type="match status" value="1"/>
</dbReference>
<evidence type="ECO:0000313" key="4">
    <source>
        <dbReference type="EMBL" id="CAF0979443.1"/>
    </source>
</evidence>
<proteinExistence type="predicted"/>
<gene>
    <name evidence="4" type="ORF">EDS130_LOCUS13791</name>
</gene>
<keyword evidence="1" id="KW-0547">Nucleotide-binding</keyword>
<dbReference type="Gene3D" id="3.40.50.300">
    <property type="entry name" value="P-loop containing nucleotide triphosphate hydrolases"/>
    <property type="match status" value="1"/>
</dbReference>
<dbReference type="AlphaFoldDB" id="A0A814FFW1"/>
<reference evidence="4" key="1">
    <citation type="submission" date="2021-02" db="EMBL/GenBank/DDBJ databases">
        <authorList>
            <person name="Nowell W R."/>
        </authorList>
    </citation>
    <scope>NUCLEOTIDE SEQUENCE</scope>
</reference>
<dbReference type="EMBL" id="CAJNOJ010000055">
    <property type="protein sequence ID" value="CAF0979443.1"/>
    <property type="molecule type" value="Genomic_DNA"/>
</dbReference>
<feature type="region of interest" description="Disordered" evidence="3">
    <location>
        <begin position="167"/>
        <end position="223"/>
    </location>
</feature>
<dbReference type="GO" id="GO:0003924">
    <property type="term" value="F:GTPase activity"/>
    <property type="evidence" value="ECO:0007669"/>
    <property type="project" value="InterPro"/>
</dbReference>
<evidence type="ECO:0000256" key="2">
    <source>
        <dbReference type="ARBA" id="ARBA00023134"/>
    </source>
</evidence>
<accession>A0A814FFW1</accession>
<evidence type="ECO:0000256" key="3">
    <source>
        <dbReference type="SAM" id="MobiDB-lite"/>
    </source>
</evidence>
<dbReference type="Proteomes" id="UP000663852">
    <property type="component" value="Unassembled WGS sequence"/>
</dbReference>
<dbReference type="SMART" id="SM00175">
    <property type="entry name" value="RAB"/>
    <property type="match status" value="1"/>
</dbReference>
<name>A0A814FFW1_ADIRI</name>
<dbReference type="GO" id="GO:0005525">
    <property type="term" value="F:GTP binding"/>
    <property type="evidence" value="ECO:0007669"/>
    <property type="project" value="UniProtKB-KW"/>
</dbReference>
<dbReference type="GO" id="GO:0007165">
    <property type="term" value="P:signal transduction"/>
    <property type="evidence" value="ECO:0007669"/>
    <property type="project" value="InterPro"/>
</dbReference>
<protein>
    <submittedName>
        <fullName evidence="4">Uncharacterized protein</fullName>
    </submittedName>
</protein>
<evidence type="ECO:0000313" key="5">
    <source>
        <dbReference type="Proteomes" id="UP000663852"/>
    </source>
</evidence>
<dbReference type="InterPro" id="IPR005225">
    <property type="entry name" value="Small_GTP-bd"/>
</dbReference>